<dbReference type="PhylomeDB" id="Q7NJP3"/>
<dbReference type="InParanoid" id="Q7NJP3"/>
<dbReference type="EMBL" id="BA000045">
    <property type="protein sequence ID" value="BAC89730.1"/>
    <property type="molecule type" value="Genomic_DNA"/>
</dbReference>
<protein>
    <submittedName>
        <fullName evidence="1">Gll1789 protein</fullName>
    </submittedName>
</protein>
<reference evidence="1 2" key="2">
    <citation type="journal article" date="2003" name="DNA Res.">
        <title>Complete genome structure of Gloeobacter violaceus PCC 7421, a cyanobacterium that lacks thylakoids (supplement).</title>
        <authorList>
            <person name="Nakamura Y."/>
            <person name="Kaneko T."/>
            <person name="Sato S."/>
            <person name="Mimuro M."/>
            <person name="Miyashita H."/>
            <person name="Tsuchiya T."/>
            <person name="Sasamoto S."/>
            <person name="Watanabe A."/>
            <person name="Kawashima K."/>
            <person name="Kishida Y."/>
            <person name="Kiyokawa C."/>
            <person name="Kohara M."/>
            <person name="Matsumoto M."/>
            <person name="Matsuno A."/>
            <person name="Nakazaki N."/>
            <person name="Shimpo S."/>
            <person name="Takeuchi C."/>
            <person name="Yamada M."/>
            <person name="Tabata S."/>
        </authorList>
    </citation>
    <scope>NUCLEOTIDE SEQUENCE [LARGE SCALE GENOMIC DNA]</scope>
    <source>
        <strain evidence="2">ATCC 29082 / PCC 7421</strain>
    </source>
</reference>
<dbReference type="AlphaFoldDB" id="Q7NJP3"/>
<sequence>MSSTSRKIYRRINESAENFPQAGQNASKYNSVSYLRGQMPSITFHNLSSRTMHKLQKLANYLRNYFRMSSEILVSAFDIYRQPINTFTRKGYEVFPAFLGRQDCSKIIDFAKKYMSGESCIIPAQNYRTDDEDGGKCYVNYRSEIRDINLGIVQFINVQKLDPRFSQLLTTVQRMLEERTGDRLVAQSAVIQLDMPDSTTKRRLHTDGLTLRYKAFVYLNDVVGLEDGPYHVIPCSHRHVVRKLVNLLYVRWKTLRWSHEKYTRSDKFGDMVLFYSGQRSKPILGQAGMLTLSNQLIAHQGGYNQNPRWALILNFIPYKHWDGKPFDMWRREVETEVRNRGQVLDEAQLHMS</sequence>
<accession>Q7NJP3</accession>
<proteinExistence type="predicted"/>
<dbReference type="EnsemblBacteria" id="BAC89730">
    <property type="protein sequence ID" value="BAC89730"/>
    <property type="gene ID" value="BAC89730"/>
</dbReference>
<dbReference type="HOGENOM" id="CLU_939299_0_0_3"/>
<organism evidence="1 2">
    <name type="scientific">Gloeobacter violaceus (strain ATCC 29082 / PCC 7421)</name>
    <dbReference type="NCBI Taxonomy" id="251221"/>
    <lineage>
        <taxon>Bacteria</taxon>
        <taxon>Bacillati</taxon>
        <taxon>Cyanobacteriota</taxon>
        <taxon>Cyanophyceae</taxon>
        <taxon>Gloeobacterales</taxon>
        <taxon>Gloeobacteraceae</taxon>
        <taxon>Gloeobacter</taxon>
    </lineage>
</organism>
<dbReference type="Gene3D" id="2.60.120.620">
    <property type="entry name" value="q2cbj1_9rhob like domain"/>
    <property type="match status" value="1"/>
</dbReference>
<name>Q7NJP3_GLOVI</name>
<dbReference type="STRING" id="251221.gene:10759281"/>
<dbReference type="Proteomes" id="UP000000557">
    <property type="component" value="Chromosome"/>
</dbReference>
<gene>
    <name evidence="1" type="ordered locus">gll1789</name>
</gene>
<evidence type="ECO:0000313" key="2">
    <source>
        <dbReference type="Proteomes" id="UP000000557"/>
    </source>
</evidence>
<dbReference type="OrthoDB" id="549482at2"/>
<dbReference type="eggNOG" id="ENOG50337NH">
    <property type="taxonomic scope" value="Bacteria"/>
</dbReference>
<dbReference type="KEGG" id="gvi:gll1789"/>
<keyword evidence="2" id="KW-1185">Reference proteome</keyword>
<evidence type="ECO:0000313" key="1">
    <source>
        <dbReference type="EMBL" id="BAC89730.1"/>
    </source>
</evidence>
<dbReference type="SUPFAM" id="SSF51197">
    <property type="entry name" value="Clavaminate synthase-like"/>
    <property type="match status" value="1"/>
</dbReference>
<reference evidence="1 2" key="1">
    <citation type="journal article" date="2003" name="DNA Res.">
        <title>Complete genome structure of Gloeobacter violaceus PCC 7421, a cyanobacterium that lacks thylakoids.</title>
        <authorList>
            <person name="Nakamura Y."/>
            <person name="Kaneko T."/>
            <person name="Sato S."/>
            <person name="Mimuro M."/>
            <person name="Miyashita H."/>
            <person name="Tsuchiya T."/>
            <person name="Sasamoto S."/>
            <person name="Watanabe A."/>
            <person name="Kawashima K."/>
            <person name="Kishida Y."/>
            <person name="Kiyokawa C."/>
            <person name="Kohara M."/>
            <person name="Matsumoto M."/>
            <person name="Matsuno A."/>
            <person name="Nakazaki N."/>
            <person name="Shimpo S."/>
            <person name="Takeuchi C."/>
            <person name="Yamada M."/>
            <person name="Tabata S."/>
        </authorList>
    </citation>
    <scope>NUCLEOTIDE SEQUENCE [LARGE SCALE GENOMIC DNA]</scope>
    <source>
        <strain evidence="2">ATCC 29082 / PCC 7421</strain>
    </source>
</reference>